<dbReference type="AlphaFoldDB" id="A0AAV1BDY3"/>
<evidence type="ECO:0000256" key="1">
    <source>
        <dbReference type="SAM" id="MobiDB-lite"/>
    </source>
</evidence>
<dbReference type="EMBL" id="OX451741">
    <property type="protein sequence ID" value="CAI8619903.1"/>
    <property type="molecule type" value="Genomic_DNA"/>
</dbReference>
<evidence type="ECO:0000313" key="2">
    <source>
        <dbReference type="EMBL" id="CAI8619903.1"/>
    </source>
</evidence>
<gene>
    <name evidence="2" type="ORF">VFH_VI193480</name>
</gene>
<feature type="region of interest" description="Disordered" evidence="1">
    <location>
        <begin position="1"/>
        <end position="37"/>
    </location>
</feature>
<sequence length="113" mass="12156">MKREINIDSNPTGIAAENVESDNTSSGAEELKGDQIGTETSIIKYDVPVSTDSRCVHLVSNKGSNKGSNSDVNPFGEVQQHVPTPNSPHPSKSSESDTESDKDRPTNMDIQDI</sequence>
<keyword evidence="3" id="KW-1185">Reference proteome</keyword>
<accession>A0AAV1BDY3</accession>
<evidence type="ECO:0000313" key="3">
    <source>
        <dbReference type="Proteomes" id="UP001157006"/>
    </source>
</evidence>
<protein>
    <submittedName>
        <fullName evidence="2">Uncharacterized protein</fullName>
    </submittedName>
</protein>
<reference evidence="2 3" key="1">
    <citation type="submission" date="2023-01" db="EMBL/GenBank/DDBJ databases">
        <authorList>
            <person name="Kreplak J."/>
        </authorList>
    </citation>
    <scope>NUCLEOTIDE SEQUENCE [LARGE SCALE GENOMIC DNA]</scope>
</reference>
<dbReference type="Proteomes" id="UP001157006">
    <property type="component" value="Chromosome 6"/>
</dbReference>
<feature type="compositionally biased region" description="Low complexity" evidence="1">
    <location>
        <begin position="60"/>
        <end position="70"/>
    </location>
</feature>
<organism evidence="2 3">
    <name type="scientific">Vicia faba</name>
    <name type="common">Broad bean</name>
    <name type="synonym">Faba vulgaris</name>
    <dbReference type="NCBI Taxonomy" id="3906"/>
    <lineage>
        <taxon>Eukaryota</taxon>
        <taxon>Viridiplantae</taxon>
        <taxon>Streptophyta</taxon>
        <taxon>Embryophyta</taxon>
        <taxon>Tracheophyta</taxon>
        <taxon>Spermatophyta</taxon>
        <taxon>Magnoliopsida</taxon>
        <taxon>eudicotyledons</taxon>
        <taxon>Gunneridae</taxon>
        <taxon>Pentapetalae</taxon>
        <taxon>rosids</taxon>
        <taxon>fabids</taxon>
        <taxon>Fabales</taxon>
        <taxon>Fabaceae</taxon>
        <taxon>Papilionoideae</taxon>
        <taxon>50 kb inversion clade</taxon>
        <taxon>NPAAA clade</taxon>
        <taxon>Hologalegina</taxon>
        <taxon>IRL clade</taxon>
        <taxon>Fabeae</taxon>
        <taxon>Vicia</taxon>
    </lineage>
</organism>
<proteinExistence type="predicted"/>
<feature type="region of interest" description="Disordered" evidence="1">
    <location>
        <begin position="59"/>
        <end position="113"/>
    </location>
</feature>
<feature type="compositionally biased region" description="Basic and acidic residues" evidence="1">
    <location>
        <begin position="92"/>
        <end position="106"/>
    </location>
</feature>
<name>A0AAV1BDY3_VICFA</name>